<sequence>MNHGCYPFAINQLFNQEANQQSDNRNLKTLKLNLIRSSLNDGGSKSTFNISAFIYSRNEMHHDPDYIYLNRFLVDFIRFVTLPIHLIENERFLCYKSSRSTEYIKGHSTFFIDVTTFFGLCRVQVGVLSRNTTNNISINVADLDPISIVLRCYHELVLGTNSGEQYNDSPLSQCFSVFFDAFKLVKQDDYDRILARYFAEIYGRNYFSNVKKYFANLHLAKSESEAYEYFKKELNTLKNVFQDREHGSHETRETAEYLYKALYNATSIYRYENNNSHFIINNIQLVPLFLEFNKLRQRLRELHKSYGIDSIQQTLKSVLALYFFIKIKLNRLVVVFKDNSVRNRLLYWSAPWILGGGPRNLAPDIKEFGIIIDGNGILIKEVPKT</sequence>
<evidence type="ECO:0000313" key="2">
    <source>
        <dbReference type="EMBL" id="CAF4034415.1"/>
    </source>
</evidence>
<name>A0A8S2P6J7_9BILA</name>
<dbReference type="Proteomes" id="UP000682733">
    <property type="component" value="Unassembled WGS sequence"/>
</dbReference>
<feature type="non-terminal residue" evidence="2">
    <location>
        <position position="385"/>
    </location>
</feature>
<protein>
    <submittedName>
        <fullName evidence="2">Uncharacterized protein</fullName>
    </submittedName>
</protein>
<evidence type="ECO:0000313" key="3">
    <source>
        <dbReference type="Proteomes" id="UP000682733"/>
    </source>
</evidence>
<gene>
    <name evidence="1" type="ORF">OVA965_LOCUS25162</name>
    <name evidence="2" type="ORF">TMI583_LOCUS25891</name>
</gene>
<dbReference type="EMBL" id="CAJOBA010037028">
    <property type="protein sequence ID" value="CAF4034415.1"/>
    <property type="molecule type" value="Genomic_DNA"/>
</dbReference>
<evidence type="ECO:0000313" key="1">
    <source>
        <dbReference type="EMBL" id="CAF1226280.1"/>
    </source>
</evidence>
<organism evidence="2 3">
    <name type="scientific">Didymodactylos carnosus</name>
    <dbReference type="NCBI Taxonomy" id="1234261"/>
    <lineage>
        <taxon>Eukaryota</taxon>
        <taxon>Metazoa</taxon>
        <taxon>Spiralia</taxon>
        <taxon>Gnathifera</taxon>
        <taxon>Rotifera</taxon>
        <taxon>Eurotatoria</taxon>
        <taxon>Bdelloidea</taxon>
        <taxon>Philodinida</taxon>
        <taxon>Philodinidae</taxon>
        <taxon>Didymodactylos</taxon>
    </lineage>
</organism>
<proteinExistence type="predicted"/>
<reference evidence="2" key="1">
    <citation type="submission" date="2021-02" db="EMBL/GenBank/DDBJ databases">
        <authorList>
            <person name="Nowell W R."/>
        </authorList>
    </citation>
    <scope>NUCLEOTIDE SEQUENCE</scope>
</reference>
<dbReference type="AlphaFoldDB" id="A0A8S2P6J7"/>
<dbReference type="Proteomes" id="UP000677228">
    <property type="component" value="Unassembled WGS sequence"/>
</dbReference>
<dbReference type="EMBL" id="CAJNOK010015481">
    <property type="protein sequence ID" value="CAF1226280.1"/>
    <property type="molecule type" value="Genomic_DNA"/>
</dbReference>
<accession>A0A8S2P6J7</accession>
<comment type="caution">
    <text evidence="2">The sequence shown here is derived from an EMBL/GenBank/DDBJ whole genome shotgun (WGS) entry which is preliminary data.</text>
</comment>